<evidence type="ECO:0000313" key="4">
    <source>
        <dbReference type="Proteomes" id="UP000076882"/>
    </source>
</evidence>
<dbReference type="CDD" id="cd05400">
    <property type="entry name" value="NT_2-5OAS_ClassI-CCAase"/>
    <property type="match status" value="1"/>
</dbReference>
<gene>
    <name evidence="3" type="ORF">Lp19_1219</name>
</gene>
<accession>A0A165RVX5</accession>
<organism evidence="3 4">
    <name type="scientific">Lactiplantibacillus plantarum</name>
    <name type="common">Lactobacillus plantarum</name>
    <dbReference type="NCBI Taxonomy" id="1590"/>
    <lineage>
        <taxon>Bacteria</taxon>
        <taxon>Bacillati</taxon>
        <taxon>Bacillota</taxon>
        <taxon>Bacilli</taxon>
        <taxon>Lactobacillales</taxon>
        <taxon>Lactobacillaceae</taxon>
        <taxon>Lactiplantibacillus</taxon>
    </lineage>
</organism>
<evidence type="ECO:0000256" key="1">
    <source>
        <dbReference type="ARBA" id="ARBA00023118"/>
    </source>
</evidence>
<dbReference type="InterPro" id="IPR040511">
    <property type="entry name" value="AGS_C"/>
</dbReference>
<comment type="caution">
    <text evidence="3">The sequence shown here is derived from an EMBL/GenBank/DDBJ whole genome shotgun (WGS) entry which is preliminary data.</text>
</comment>
<reference evidence="3 4" key="1">
    <citation type="submission" date="2016-03" db="EMBL/GenBank/DDBJ databases">
        <title>Comparative genomics of 54 Lactobacillus plantarum strains reveals genomic uncoupling from niche constraints.</title>
        <authorList>
            <person name="Martino M.E."/>
        </authorList>
    </citation>
    <scope>NUCLEOTIDE SEQUENCE [LARGE SCALE GENOMIC DNA]</scope>
    <source>
        <strain evidence="3 4">19.1</strain>
    </source>
</reference>
<dbReference type="Pfam" id="PF18134">
    <property type="entry name" value="AGS_C"/>
    <property type="match status" value="1"/>
</dbReference>
<proteinExistence type="predicted"/>
<dbReference type="Gene3D" id="3.30.460.10">
    <property type="entry name" value="Beta Polymerase, domain 2"/>
    <property type="match status" value="1"/>
</dbReference>
<keyword evidence="1" id="KW-0051">Antiviral defense</keyword>
<protein>
    <recommendedName>
        <fullName evidence="2">Adenylyl/Guanylyl and SMODS C-terminal sensor domain-containing protein</fullName>
    </recommendedName>
</protein>
<dbReference type="GO" id="GO:0051607">
    <property type="term" value="P:defense response to virus"/>
    <property type="evidence" value="ECO:0007669"/>
    <property type="project" value="UniProtKB-KW"/>
</dbReference>
<dbReference type="EMBL" id="LUXM01000024">
    <property type="protein sequence ID" value="KZU95940.1"/>
    <property type="molecule type" value="Genomic_DNA"/>
</dbReference>
<dbReference type="AlphaFoldDB" id="A0A165RVX5"/>
<name>A0A165RVX5_LACPN</name>
<dbReference type="Pfam" id="PF18144">
    <property type="entry name" value="SMODS"/>
    <property type="match status" value="1"/>
</dbReference>
<dbReference type="Proteomes" id="UP000076882">
    <property type="component" value="Unassembled WGS sequence"/>
</dbReference>
<sequence length="451" mass="52119">MVFDIGNNFSKLNKALRTQEKVETSIRNRSEKITEIINEVYWTSISKSKHSLFVGSYGRGTAIKVSDVDLLVVLPDRENERFEQYQDNGQSALLQDVKDKLKHHYSRSTIKGDGQIVSINFHDGISFEILPAFKKESHGYRYSDTHNGGTWKYTNPEEDQKILTCTNKEYNLMVKRTARIIRSWRSTNDVKISGIEVDSVLNTFFLEKILNTVSFSDLDKVINDFFKWLLNKLENKVILYSLDRSFPLELNSDIKSKLKTAVKRADKALNFQEQGKYSEAEDEWIKIFGDDFPHLYMENKNIHYNSSTNKSLIALSTRQNRSGIGTAKDTEKFADEEWKISPNCKNVEIKAELSMKGFRPKDLTFLDKFKIRRDAKIIFSIKSVEKVKWYWKIRNVGHAAIEKDDIRGNIVKGDLIRKETINFSGPHYVEVYGIVDNVVCYAGHINVPLHS</sequence>
<evidence type="ECO:0000259" key="2">
    <source>
        <dbReference type="Pfam" id="PF18134"/>
    </source>
</evidence>
<dbReference type="SUPFAM" id="SSF81301">
    <property type="entry name" value="Nucleotidyltransferase"/>
    <property type="match status" value="1"/>
</dbReference>
<evidence type="ECO:0000313" key="3">
    <source>
        <dbReference type="EMBL" id="KZU95940.1"/>
    </source>
</evidence>
<feature type="domain" description="Adenylyl/Guanylyl and SMODS C-terminal sensor" evidence="2">
    <location>
        <begin position="328"/>
        <end position="448"/>
    </location>
</feature>
<dbReference type="InterPro" id="IPR043519">
    <property type="entry name" value="NT_sf"/>
</dbReference>
<dbReference type="GO" id="GO:0016779">
    <property type="term" value="F:nucleotidyltransferase activity"/>
    <property type="evidence" value="ECO:0007669"/>
    <property type="project" value="InterPro"/>
</dbReference>
<dbReference type="PATRIC" id="fig|1590.201.peg.999"/>
<dbReference type="InterPro" id="IPR006116">
    <property type="entry name" value="NT_2-5OAS_ClassI-CCAase"/>
</dbReference>